<dbReference type="AlphaFoldDB" id="A0A7R9L6D5"/>
<dbReference type="CDD" id="cd00876">
    <property type="entry name" value="Ras"/>
    <property type="match status" value="1"/>
</dbReference>
<dbReference type="Proteomes" id="UP000759131">
    <property type="component" value="Unassembled WGS sequence"/>
</dbReference>
<evidence type="ECO:0000256" key="1">
    <source>
        <dbReference type="ARBA" id="ARBA00022481"/>
    </source>
</evidence>
<evidence type="ECO:0000256" key="5">
    <source>
        <dbReference type="ARBA" id="ARBA00046278"/>
    </source>
</evidence>
<dbReference type="EMBL" id="CAJPIZ010015576">
    <property type="protein sequence ID" value="CAG2115332.1"/>
    <property type="molecule type" value="Genomic_DNA"/>
</dbReference>
<dbReference type="GO" id="GO:0012505">
    <property type="term" value="C:endomembrane system"/>
    <property type="evidence" value="ECO:0007669"/>
    <property type="project" value="UniProtKB-SubCell"/>
</dbReference>
<feature type="region of interest" description="Disordered" evidence="6">
    <location>
        <begin position="158"/>
        <end position="177"/>
    </location>
</feature>
<evidence type="ECO:0000313" key="7">
    <source>
        <dbReference type="EMBL" id="CAD7634902.1"/>
    </source>
</evidence>
<dbReference type="GO" id="GO:0016020">
    <property type="term" value="C:membrane"/>
    <property type="evidence" value="ECO:0007669"/>
    <property type="project" value="InterPro"/>
</dbReference>
<organism evidence="7">
    <name type="scientific">Medioppia subpectinata</name>
    <dbReference type="NCBI Taxonomy" id="1979941"/>
    <lineage>
        <taxon>Eukaryota</taxon>
        <taxon>Metazoa</taxon>
        <taxon>Ecdysozoa</taxon>
        <taxon>Arthropoda</taxon>
        <taxon>Chelicerata</taxon>
        <taxon>Arachnida</taxon>
        <taxon>Acari</taxon>
        <taxon>Acariformes</taxon>
        <taxon>Sarcoptiformes</taxon>
        <taxon>Oribatida</taxon>
        <taxon>Brachypylina</taxon>
        <taxon>Oppioidea</taxon>
        <taxon>Oppiidae</taxon>
        <taxon>Medioppia</taxon>
    </lineage>
</organism>
<proteinExistence type="predicted"/>
<dbReference type="PRINTS" id="PR00449">
    <property type="entry name" value="RASTRNSFRMNG"/>
</dbReference>
<evidence type="ECO:0000256" key="3">
    <source>
        <dbReference type="ARBA" id="ARBA00023134"/>
    </source>
</evidence>
<dbReference type="InterPro" id="IPR001806">
    <property type="entry name" value="Small_GTPase"/>
</dbReference>
<dbReference type="GO" id="GO:0003924">
    <property type="term" value="F:GTPase activity"/>
    <property type="evidence" value="ECO:0007669"/>
    <property type="project" value="InterPro"/>
</dbReference>
<protein>
    <submittedName>
        <fullName evidence="7">Uncharacterized protein</fullName>
    </submittedName>
</protein>
<evidence type="ECO:0000256" key="4">
    <source>
        <dbReference type="ARBA" id="ARBA00023288"/>
    </source>
</evidence>
<dbReference type="Pfam" id="PF00071">
    <property type="entry name" value="Ras"/>
    <property type="match status" value="1"/>
</dbReference>
<evidence type="ECO:0000256" key="2">
    <source>
        <dbReference type="ARBA" id="ARBA00022741"/>
    </source>
</evidence>
<reference evidence="7" key="1">
    <citation type="submission" date="2020-11" db="EMBL/GenBank/DDBJ databases">
        <authorList>
            <person name="Tran Van P."/>
        </authorList>
    </citation>
    <scope>NUCLEOTIDE SEQUENCE</scope>
</reference>
<dbReference type="SMART" id="SM00174">
    <property type="entry name" value="RHO"/>
    <property type="match status" value="1"/>
</dbReference>
<dbReference type="SUPFAM" id="SSF52540">
    <property type="entry name" value="P-loop containing nucleoside triphosphate hydrolases"/>
    <property type="match status" value="1"/>
</dbReference>
<evidence type="ECO:0000313" key="8">
    <source>
        <dbReference type="Proteomes" id="UP000759131"/>
    </source>
</evidence>
<dbReference type="SMART" id="SM00175">
    <property type="entry name" value="RAB"/>
    <property type="match status" value="1"/>
</dbReference>
<feature type="non-terminal residue" evidence="7">
    <location>
        <position position="1"/>
    </location>
</feature>
<dbReference type="GO" id="GO:0007165">
    <property type="term" value="P:signal transduction"/>
    <property type="evidence" value="ECO:0007669"/>
    <property type="project" value="InterPro"/>
</dbReference>
<dbReference type="PROSITE" id="PS51421">
    <property type="entry name" value="RAS"/>
    <property type="match status" value="1"/>
</dbReference>
<evidence type="ECO:0000256" key="6">
    <source>
        <dbReference type="SAM" id="MobiDB-lite"/>
    </source>
</evidence>
<dbReference type="InterPro" id="IPR020849">
    <property type="entry name" value="Small_GTPase_Ras-type"/>
</dbReference>
<keyword evidence="4" id="KW-0449">Lipoprotein</keyword>
<dbReference type="PANTHER" id="PTHR24070">
    <property type="entry name" value="RAS, DI-RAS, AND RHEB FAMILY MEMBERS OF SMALL GTPASE SUPERFAMILY"/>
    <property type="match status" value="1"/>
</dbReference>
<dbReference type="EMBL" id="OC870151">
    <property type="protein sequence ID" value="CAD7634902.1"/>
    <property type="molecule type" value="Genomic_DNA"/>
</dbReference>
<dbReference type="InterPro" id="IPR027417">
    <property type="entry name" value="P-loop_NTPase"/>
</dbReference>
<gene>
    <name evidence="7" type="ORF">OSB1V03_LOCUS15294</name>
</gene>
<dbReference type="Gene3D" id="3.40.50.300">
    <property type="entry name" value="P-loop containing nucleotide triphosphate hydrolases"/>
    <property type="match status" value="1"/>
</dbReference>
<keyword evidence="2" id="KW-0547">Nucleotide-binding</keyword>
<dbReference type="PROSITE" id="PS51419">
    <property type="entry name" value="RAB"/>
    <property type="match status" value="1"/>
</dbReference>
<name>A0A7R9L6D5_9ACAR</name>
<dbReference type="SMART" id="SM00173">
    <property type="entry name" value="RAS"/>
    <property type="match status" value="1"/>
</dbReference>
<sequence length="288" mass="32528">TFVDNYDPTIEDTYRKYMIVDGHHYMVEIVDTAGTRQFSAMREQYIRCGHGFVLVYSIADKSTFAEALAIRRQILEIRTNGTDGEPSGTGAAVHPTLPPMILVGNKSDLVDEREVSTFRAAHTVNRELNGCPFVECSAKCEINVSEVFTDVVRQINGQRGSDGTDGVPGAKKSRRRSRWFYSTTADPTKVHQAIVDKMTNTELPLKTDTYYVAQNHKTGNWLVWAGGVGTVSQHLDIKKIKYQHIFHKMDHAKTMVAEGAYDNQILCHNSAKNKTNINDWRFFDVEVY</sequence>
<dbReference type="GO" id="GO:0005525">
    <property type="term" value="F:GTP binding"/>
    <property type="evidence" value="ECO:0007669"/>
    <property type="project" value="UniProtKB-KW"/>
</dbReference>
<dbReference type="OrthoDB" id="5976022at2759"/>
<keyword evidence="8" id="KW-1185">Reference proteome</keyword>
<comment type="subcellular location">
    <subcellularLocation>
        <location evidence="5">Endomembrane system</location>
        <topology evidence="5">Lipid-anchor</topology>
        <orientation evidence="5">Cytoplasmic side</orientation>
    </subcellularLocation>
</comment>
<keyword evidence="3" id="KW-0342">GTP-binding</keyword>
<keyword evidence="1" id="KW-0488">Methylation</keyword>
<accession>A0A7R9L6D5</accession>